<protein>
    <submittedName>
        <fullName evidence="2">MBL fold metallo-hydrolase</fullName>
    </submittedName>
</protein>
<dbReference type="OrthoDB" id="9803916at2"/>
<name>A0A2N3KEN1_9PROT</name>
<feature type="domain" description="Metallo-beta-lactamase" evidence="1">
    <location>
        <begin position="27"/>
        <end position="216"/>
    </location>
</feature>
<dbReference type="PANTHER" id="PTHR42663">
    <property type="entry name" value="HYDROLASE C777.06C-RELATED-RELATED"/>
    <property type="match status" value="1"/>
</dbReference>
<reference evidence="2 3" key="1">
    <citation type="submission" date="2017-09" db="EMBL/GenBank/DDBJ databases">
        <title>Biodiversity and function of Thalassospira species in the particle-attached aromatic-hydrocarbon-degrading consortia from the surface seawater of the South China Sea.</title>
        <authorList>
            <person name="Dong C."/>
            <person name="Liu R."/>
            <person name="Shao Z."/>
        </authorList>
    </citation>
    <scope>NUCLEOTIDE SEQUENCE [LARGE SCALE GENOMIC DNA]</scope>
    <source>
        <strain evidence="2 3">CSC1P2</strain>
    </source>
</reference>
<keyword evidence="2" id="KW-0378">Hydrolase</keyword>
<sequence length="279" mass="30753">MTITVKFWGVRGSIACPSPEHVVYGGNTSCVEMRVGDNVLIFDAGTGIRNLGRDLVRRGVTSASIFLTHTHWDHINGFPFFVPAYDPANSFEVFAGHLTGQGGVEKVFSAQMANPTFPVPLSAMRSRLSFCDFDTGITLHPAQDITIRTAPLCHPNGAVAYRVEYAGASVCYVTDTEHKPGQSDQSILDLIEGADLVIYDATYTDEEFEKRIGWGHSTWREGVRLCQMANVGQLALFHHDPDHDDKIMADIEKQARAEWSSVFAARDEMVVTITGKKTN</sequence>
<evidence type="ECO:0000313" key="2">
    <source>
        <dbReference type="EMBL" id="PKR48984.1"/>
    </source>
</evidence>
<organism evidence="2 3">
    <name type="scientific">Thalassospira marina</name>
    <dbReference type="NCBI Taxonomy" id="2048283"/>
    <lineage>
        <taxon>Bacteria</taxon>
        <taxon>Pseudomonadati</taxon>
        <taxon>Pseudomonadota</taxon>
        <taxon>Alphaproteobacteria</taxon>
        <taxon>Rhodospirillales</taxon>
        <taxon>Thalassospiraceae</taxon>
        <taxon>Thalassospira</taxon>
    </lineage>
</organism>
<accession>A0A2N3KEN1</accession>
<dbReference type="InterPro" id="IPR036866">
    <property type="entry name" value="RibonucZ/Hydroxyglut_hydro"/>
</dbReference>
<gene>
    <name evidence="2" type="ORF">COO20_23860</name>
</gene>
<evidence type="ECO:0000259" key="1">
    <source>
        <dbReference type="SMART" id="SM00849"/>
    </source>
</evidence>
<dbReference type="CDD" id="cd07715">
    <property type="entry name" value="TaR3-like_MBL-fold"/>
    <property type="match status" value="1"/>
</dbReference>
<dbReference type="InterPro" id="IPR001279">
    <property type="entry name" value="Metallo-B-lactamas"/>
</dbReference>
<evidence type="ECO:0000313" key="3">
    <source>
        <dbReference type="Proteomes" id="UP000233597"/>
    </source>
</evidence>
<comment type="caution">
    <text evidence="2">The sequence shown here is derived from an EMBL/GenBank/DDBJ whole genome shotgun (WGS) entry which is preliminary data.</text>
</comment>
<dbReference type="EMBL" id="NWTK01000021">
    <property type="protein sequence ID" value="PKR48984.1"/>
    <property type="molecule type" value="Genomic_DNA"/>
</dbReference>
<dbReference type="RefSeq" id="WP_101271119.1">
    <property type="nucleotide sequence ID" value="NZ_NWTK01000021.1"/>
</dbReference>
<dbReference type="AlphaFoldDB" id="A0A2N3KEN1"/>
<dbReference type="Proteomes" id="UP000233597">
    <property type="component" value="Unassembled WGS sequence"/>
</dbReference>
<dbReference type="SUPFAM" id="SSF56281">
    <property type="entry name" value="Metallo-hydrolase/oxidoreductase"/>
    <property type="match status" value="1"/>
</dbReference>
<dbReference type="Gene3D" id="3.60.15.10">
    <property type="entry name" value="Ribonuclease Z/Hydroxyacylglutathione hydrolase-like"/>
    <property type="match status" value="1"/>
</dbReference>
<dbReference type="Pfam" id="PF12706">
    <property type="entry name" value="Lactamase_B_2"/>
    <property type="match status" value="1"/>
</dbReference>
<dbReference type="SMART" id="SM00849">
    <property type="entry name" value="Lactamase_B"/>
    <property type="match status" value="1"/>
</dbReference>
<proteinExistence type="predicted"/>
<dbReference type="GO" id="GO:0016787">
    <property type="term" value="F:hydrolase activity"/>
    <property type="evidence" value="ECO:0007669"/>
    <property type="project" value="UniProtKB-KW"/>
</dbReference>
<dbReference type="PANTHER" id="PTHR42663:SF4">
    <property type="entry name" value="SLL1036 PROTEIN"/>
    <property type="match status" value="1"/>
</dbReference>